<accession>A0A0C1R854</accession>
<organism evidence="1">
    <name type="scientific">Tolypothrix bouteillei VB521301</name>
    <dbReference type="NCBI Taxonomy" id="1479485"/>
    <lineage>
        <taxon>Bacteria</taxon>
        <taxon>Bacillati</taxon>
        <taxon>Cyanobacteriota</taxon>
        <taxon>Cyanophyceae</taxon>
        <taxon>Nostocales</taxon>
        <taxon>Tolypothrichaceae</taxon>
        <taxon>Tolypothrix</taxon>
    </lineage>
</organism>
<dbReference type="AlphaFoldDB" id="A0A0C1R854"/>
<sequence length="163" mass="18510">MPEVRKLVVPDLLEKGNKLVKEGKIMEAIEAYKKAEQFDLTQKVSVYSWCNLCWYGSIYGYAVEVMDACEKAVTLNSDPAQDGWLRDARGVAKVFTGDTKGAISDFQAAAAWYEVEYQRLVGVAKEADQYKSYKLQRQNWINALSAGQNPFTEEEIRLNPLER</sequence>
<dbReference type="STRING" id="1479485.DA73_0202180"/>
<proteinExistence type="predicted"/>
<name>A0A0C1R854_9CYAN</name>
<comment type="caution">
    <text evidence="1">The sequence shown here is derived from an EMBL/GenBank/DDBJ whole genome shotgun (WGS) entry which is preliminary data.</text>
</comment>
<dbReference type="InterPro" id="IPR011990">
    <property type="entry name" value="TPR-like_helical_dom_sf"/>
</dbReference>
<dbReference type="Gene3D" id="1.25.40.10">
    <property type="entry name" value="Tetratricopeptide repeat domain"/>
    <property type="match status" value="1"/>
</dbReference>
<reference evidence="1" key="1">
    <citation type="journal article" date="2015" name="Genome Announc.">
        <title>Draft Genome Sequence of Tolypothrix boutellei Strain VB521301.</title>
        <authorList>
            <person name="Chandrababunaidu M.M."/>
            <person name="Singh D."/>
            <person name="Sen D."/>
            <person name="Bhan S."/>
            <person name="Das S."/>
            <person name="Gupta A."/>
            <person name="Adhikary S.P."/>
            <person name="Tripathy S."/>
        </authorList>
    </citation>
    <scope>NUCLEOTIDE SEQUENCE</scope>
    <source>
        <strain evidence="1">VB521301</strain>
    </source>
</reference>
<dbReference type="SUPFAM" id="SSF48452">
    <property type="entry name" value="TPR-like"/>
    <property type="match status" value="1"/>
</dbReference>
<protein>
    <recommendedName>
        <fullName evidence="2">Tetratricopeptide repeat protein</fullName>
    </recommendedName>
</protein>
<evidence type="ECO:0008006" key="2">
    <source>
        <dbReference type="Google" id="ProtNLM"/>
    </source>
</evidence>
<evidence type="ECO:0000313" key="1">
    <source>
        <dbReference type="EMBL" id="KIE13759.1"/>
    </source>
</evidence>
<gene>
    <name evidence="1" type="ORF">DA73_0202180</name>
</gene>
<dbReference type="EMBL" id="JHEG02000011">
    <property type="protein sequence ID" value="KIE13759.1"/>
    <property type="molecule type" value="Genomic_DNA"/>
</dbReference>